<proteinExistence type="predicted"/>
<name>A0A5C1QB44_9SPIO</name>
<dbReference type="EMBL" id="CP035807">
    <property type="protein sequence ID" value="QEN03884.1"/>
    <property type="molecule type" value="Genomic_DNA"/>
</dbReference>
<dbReference type="PANTHER" id="PTHR36111:SF2">
    <property type="entry name" value="INNER MEMBRANE PROTEIN"/>
    <property type="match status" value="1"/>
</dbReference>
<reference evidence="2 3" key="2">
    <citation type="submission" date="2019-09" db="EMBL/GenBank/DDBJ databases">
        <title>Complete Genome Sequence and Methylome Analysis of free living Spirochaetas.</title>
        <authorList>
            <person name="Leshcheva N."/>
            <person name="Mikheeva N."/>
        </authorList>
    </citation>
    <scope>NUCLEOTIDE SEQUENCE [LARGE SCALE GENOMIC DNA]</scope>
    <source>
        <strain evidence="2 3">P</strain>
    </source>
</reference>
<keyword evidence="1" id="KW-1133">Transmembrane helix</keyword>
<dbReference type="RefSeq" id="WP_149567141.1">
    <property type="nucleotide sequence ID" value="NZ_CP035807.1"/>
</dbReference>
<keyword evidence="1" id="KW-0812">Transmembrane</keyword>
<dbReference type="AlphaFoldDB" id="A0A5C1QB44"/>
<dbReference type="PANTHER" id="PTHR36111">
    <property type="entry name" value="INNER MEMBRANE PROTEIN-RELATED"/>
    <property type="match status" value="1"/>
</dbReference>
<dbReference type="Pfam" id="PF04474">
    <property type="entry name" value="DUF554"/>
    <property type="match status" value="1"/>
</dbReference>
<organism evidence="2 3">
    <name type="scientific">Thiospirochaeta perfilievii</name>
    <dbReference type="NCBI Taxonomy" id="252967"/>
    <lineage>
        <taxon>Bacteria</taxon>
        <taxon>Pseudomonadati</taxon>
        <taxon>Spirochaetota</taxon>
        <taxon>Spirochaetia</taxon>
        <taxon>Spirochaetales</taxon>
        <taxon>Spirochaetaceae</taxon>
        <taxon>Thiospirochaeta</taxon>
    </lineage>
</organism>
<evidence type="ECO:0000313" key="2">
    <source>
        <dbReference type="EMBL" id="QEN03884.1"/>
    </source>
</evidence>
<feature type="transmembrane region" description="Helical" evidence="1">
    <location>
        <begin position="101"/>
        <end position="123"/>
    </location>
</feature>
<gene>
    <name evidence="2" type="ORF">EW093_03930</name>
</gene>
<reference evidence="2 3" key="1">
    <citation type="submission" date="2019-02" db="EMBL/GenBank/DDBJ databases">
        <authorList>
            <person name="Fomenkov A."/>
            <person name="Dubinina G."/>
            <person name="Grabovich M."/>
            <person name="Vincze T."/>
            <person name="Roberts R.J."/>
        </authorList>
    </citation>
    <scope>NUCLEOTIDE SEQUENCE [LARGE SCALE GENOMIC DNA]</scope>
    <source>
        <strain evidence="2 3">P</strain>
    </source>
</reference>
<feature type="transmembrane region" description="Helical" evidence="1">
    <location>
        <begin position="60"/>
        <end position="80"/>
    </location>
</feature>
<feature type="transmembrane region" description="Helical" evidence="1">
    <location>
        <begin position="186"/>
        <end position="206"/>
    </location>
</feature>
<feature type="transmembrane region" description="Helical" evidence="1">
    <location>
        <begin position="143"/>
        <end position="166"/>
    </location>
</feature>
<dbReference type="InterPro" id="IPR007563">
    <property type="entry name" value="DUF554"/>
</dbReference>
<feature type="transmembrane region" description="Helical" evidence="1">
    <location>
        <begin position="32"/>
        <end position="54"/>
    </location>
</feature>
<feature type="transmembrane region" description="Helical" evidence="1">
    <location>
        <begin position="6"/>
        <end position="25"/>
    </location>
</feature>
<dbReference type="OrthoDB" id="9797976at2"/>
<accession>A0A5C1QB44</accession>
<sequence length="229" mass="24448">MLGTYVNTLVIILGSILGLLIKNGLKEKYKTIVMNGVGLSVLFIGMSTTLNGILNGGEPILFIISIVIGGLIGEFIDIDLRLNRLGDSLQNRVGRGGEHNIAKGFVTASLIFCVGTMAILGSLESGLQGKHDMLYAKSVLDGVTSIILTSTLGIGVIFSSIAVLIYQGSITLLAKFIEPVLTVETIREISIIGGILIFSLGLNLLNIKKIKTANYLPAILIPPIYYLFI</sequence>
<evidence type="ECO:0000256" key="1">
    <source>
        <dbReference type="SAM" id="Phobius"/>
    </source>
</evidence>
<evidence type="ECO:0000313" key="3">
    <source>
        <dbReference type="Proteomes" id="UP000323824"/>
    </source>
</evidence>
<protein>
    <submittedName>
        <fullName evidence="2">DUF554 domain-containing protein</fullName>
    </submittedName>
</protein>
<keyword evidence="3" id="KW-1185">Reference proteome</keyword>
<dbReference type="KEGG" id="sper:EW093_03930"/>
<dbReference type="Proteomes" id="UP000323824">
    <property type="component" value="Chromosome"/>
</dbReference>
<keyword evidence="1" id="KW-0472">Membrane</keyword>